<dbReference type="OrthoDB" id="9784036at2"/>
<evidence type="ECO:0000313" key="2">
    <source>
        <dbReference type="Proteomes" id="UP000318437"/>
    </source>
</evidence>
<dbReference type="GO" id="GO:0016747">
    <property type="term" value="F:acyltransferase activity, transferring groups other than amino-acyl groups"/>
    <property type="evidence" value="ECO:0007669"/>
    <property type="project" value="TreeGrafter"/>
</dbReference>
<dbReference type="InterPro" id="IPR050583">
    <property type="entry name" value="Mycobacterial_A85_antigen"/>
</dbReference>
<dbReference type="PANTHER" id="PTHR48098">
    <property type="entry name" value="ENTEROCHELIN ESTERASE-RELATED"/>
    <property type="match status" value="1"/>
</dbReference>
<dbReference type="EMBL" id="SJPS01000001">
    <property type="protein sequence ID" value="TWU29684.1"/>
    <property type="molecule type" value="Genomic_DNA"/>
</dbReference>
<dbReference type="PANTHER" id="PTHR48098:SF1">
    <property type="entry name" value="DIACYLGLYCEROL ACYLTRANSFERASE_MYCOLYLTRANSFERASE AG85A"/>
    <property type="match status" value="1"/>
</dbReference>
<proteinExistence type="predicted"/>
<gene>
    <name evidence="1" type="ORF">Pla144_04630</name>
</gene>
<dbReference type="SUPFAM" id="SSF53474">
    <property type="entry name" value="alpha/beta-Hydrolases"/>
    <property type="match status" value="1"/>
</dbReference>
<dbReference type="Pfam" id="PF00756">
    <property type="entry name" value="Esterase"/>
    <property type="match status" value="1"/>
</dbReference>
<evidence type="ECO:0000313" key="1">
    <source>
        <dbReference type="EMBL" id="TWU29684.1"/>
    </source>
</evidence>
<keyword evidence="2" id="KW-1185">Reference proteome</keyword>
<name>A0A5C6D1H9_9BACT</name>
<dbReference type="Proteomes" id="UP000318437">
    <property type="component" value="Unassembled WGS sequence"/>
</dbReference>
<dbReference type="InterPro" id="IPR000801">
    <property type="entry name" value="Esterase-like"/>
</dbReference>
<dbReference type="Gene3D" id="3.40.50.1820">
    <property type="entry name" value="alpha/beta hydrolase"/>
    <property type="match status" value="1"/>
</dbReference>
<sequence>MSTFADQWTTTEVAGHPCHVFEPGTVSPHGYTILYLHGSSVENLADQPRITRQLEQHGLRAIAPVTGETWWSDRISVEFDPEVSVEQYLLKQVLPYVAERWDCRPPQIALLGVSMGGQGALRLAYKYPNLFPTVAAFFPAIDFQKKIDEGDPTLSRMYRDAEDARQDTATLHIHPLNWPRHQWFCCDPDDFRWWDSADRLRMKLFSLGVLHECDLETQAGGHSWKYVARMAEPAFDFLMKSLEQERLRVV</sequence>
<reference evidence="1 2" key="1">
    <citation type="submission" date="2019-02" db="EMBL/GenBank/DDBJ databases">
        <title>Deep-cultivation of Planctomycetes and their phenomic and genomic characterization uncovers novel biology.</title>
        <authorList>
            <person name="Wiegand S."/>
            <person name="Jogler M."/>
            <person name="Boedeker C."/>
            <person name="Pinto D."/>
            <person name="Vollmers J."/>
            <person name="Rivas-Marin E."/>
            <person name="Kohn T."/>
            <person name="Peeters S.H."/>
            <person name="Heuer A."/>
            <person name="Rast P."/>
            <person name="Oberbeckmann S."/>
            <person name="Bunk B."/>
            <person name="Jeske O."/>
            <person name="Meyerdierks A."/>
            <person name="Storesund J.E."/>
            <person name="Kallscheuer N."/>
            <person name="Luecker S."/>
            <person name="Lage O.M."/>
            <person name="Pohl T."/>
            <person name="Merkel B.J."/>
            <person name="Hornburger P."/>
            <person name="Mueller R.-W."/>
            <person name="Bruemmer F."/>
            <person name="Labrenz M."/>
            <person name="Spormann A.M."/>
            <person name="Op Den Camp H."/>
            <person name="Overmann J."/>
            <person name="Amann R."/>
            <person name="Jetten M.S.M."/>
            <person name="Mascher T."/>
            <person name="Medema M.H."/>
            <person name="Devos D.P."/>
            <person name="Kaster A.-K."/>
            <person name="Ovreas L."/>
            <person name="Rohde M."/>
            <person name="Galperin M.Y."/>
            <person name="Jogler C."/>
        </authorList>
    </citation>
    <scope>NUCLEOTIDE SEQUENCE [LARGE SCALE GENOMIC DNA]</scope>
    <source>
        <strain evidence="1 2">Pla144</strain>
    </source>
</reference>
<accession>A0A5C6D1H9</accession>
<comment type="caution">
    <text evidence="1">The sequence shown here is derived from an EMBL/GenBank/DDBJ whole genome shotgun (WGS) entry which is preliminary data.</text>
</comment>
<dbReference type="InterPro" id="IPR029058">
    <property type="entry name" value="AB_hydrolase_fold"/>
</dbReference>
<protein>
    <submittedName>
        <fullName evidence="1">Putative esterase</fullName>
    </submittedName>
</protein>
<dbReference type="RefSeq" id="WP_146447675.1">
    <property type="nucleotide sequence ID" value="NZ_SJPS01000001.1"/>
</dbReference>
<dbReference type="AlphaFoldDB" id="A0A5C6D1H9"/>
<organism evidence="1 2">
    <name type="scientific">Bythopirellula polymerisocia</name>
    <dbReference type="NCBI Taxonomy" id="2528003"/>
    <lineage>
        <taxon>Bacteria</taxon>
        <taxon>Pseudomonadati</taxon>
        <taxon>Planctomycetota</taxon>
        <taxon>Planctomycetia</taxon>
        <taxon>Pirellulales</taxon>
        <taxon>Lacipirellulaceae</taxon>
        <taxon>Bythopirellula</taxon>
    </lineage>
</organism>